<evidence type="ECO:0000256" key="7">
    <source>
        <dbReference type="SAM" id="SignalP"/>
    </source>
</evidence>
<evidence type="ECO:0000256" key="4">
    <source>
        <dbReference type="ARBA" id="ARBA00022801"/>
    </source>
</evidence>
<dbReference type="EMBL" id="QRYP01000030">
    <property type="protein sequence ID" value="RGU95203.1"/>
    <property type="molecule type" value="Genomic_DNA"/>
</dbReference>
<organism evidence="9 10">
    <name type="scientific">Segatella copri</name>
    <dbReference type="NCBI Taxonomy" id="165179"/>
    <lineage>
        <taxon>Bacteria</taxon>
        <taxon>Pseudomonadati</taxon>
        <taxon>Bacteroidota</taxon>
        <taxon>Bacteroidia</taxon>
        <taxon>Bacteroidales</taxon>
        <taxon>Prevotellaceae</taxon>
        <taxon>Segatella</taxon>
    </lineage>
</organism>
<feature type="signal peptide" evidence="7">
    <location>
        <begin position="1"/>
        <end position="21"/>
    </location>
</feature>
<keyword evidence="3 7" id="KW-0732">Signal</keyword>
<dbReference type="AlphaFoldDB" id="A0AA92TQY3"/>
<dbReference type="Proteomes" id="UP000285236">
    <property type="component" value="Unassembled WGS sequence"/>
</dbReference>
<dbReference type="Pfam" id="PF01640">
    <property type="entry name" value="Peptidase_C10"/>
    <property type="match status" value="1"/>
</dbReference>
<dbReference type="InterPro" id="IPR038765">
    <property type="entry name" value="Papain-like_cys_pep_sf"/>
</dbReference>
<dbReference type="Gene3D" id="3.90.70.50">
    <property type="entry name" value="Peptidase C10, streptopain"/>
    <property type="match status" value="1"/>
</dbReference>
<gene>
    <name evidence="9" type="ORF">DWW35_10855</name>
</gene>
<comment type="caution">
    <text evidence="9">The sequence shown here is derived from an EMBL/GenBank/DDBJ whole genome shotgun (WGS) entry which is preliminary data.</text>
</comment>
<reference evidence="9 10" key="1">
    <citation type="submission" date="2018-08" db="EMBL/GenBank/DDBJ databases">
        <title>A genome reference for cultivated species of the human gut microbiota.</title>
        <authorList>
            <person name="Zou Y."/>
            <person name="Xue W."/>
            <person name="Luo G."/>
        </authorList>
    </citation>
    <scope>NUCLEOTIDE SEQUENCE [LARGE SCALE GENOMIC DNA]</scope>
    <source>
        <strain evidence="9 10">AF15-25</strain>
    </source>
</reference>
<evidence type="ECO:0000256" key="6">
    <source>
        <dbReference type="PIRSR" id="PIRSR600200-1"/>
    </source>
</evidence>
<dbReference type="InterPro" id="IPR025896">
    <property type="entry name" value="Spi_Prtas-inh"/>
</dbReference>
<dbReference type="InterPro" id="IPR000200">
    <property type="entry name" value="Peptidase_C10"/>
</dbReference>
<feature type="chain" id="PRO_5041664467" description="Spi protease inhibitor domain-containing protein" evidence="7">
    <location>
        <begin position="22"/>
        <end position="829"/>
    </location>
</feature>
<evidence type="ECO:0000256" key="3">
    <source>
        <dbReference type="ARBA" id="ARBA00022729"/>
    </source>
</evidence>
<evidence type="ECO:0000256" key="5">
    <source>
        <dbReference type="ARBA" id="ARBA00022807"/>
    </source>
</evidence>
<dbReference type="PRINTS" id="PR00797">
    <property type="entry name" value="STREPTOPAIN"/>
</dbReference>
<evidence type="ECO:0000256" key="2">
    <source>
        <dbReference type="ARBA" id="ARBA00022670"/>
    </source>
</evidence>
<sequence>MMDKKFYAIAVSAICAMNVYAGPVDVNKAQTMARKFIGNPVSVGPSVVKSRGPRTSEPSLHLFNNQDGEGFVIVAGDDRVGGVLGYSDRGRLDAENMSAPMKKLLERYARVVELVKVDSISVTPVYAKPPKASVKPLVSAEWSQDYPYNYYTPRSSTSGKPTYTGCTITAMAQVLYAHRWPKMRAEGVNRGKGAMAYDYYDWDNMLDSYSGGGYSEAQAQAVGVLMRDLGKLAHATYGVHGTLCDEAKLWNTLEHDYNCNVRQLEKDRLPGGEFLQAIYQELSLGCPVFMTGGDHAFLYDGYDENGLVHVNWGWAGLDNGYFDINTAATAGGGYGSDGCYYENQIALFVHPNDGMIEPLQPKPVVLSVNNDQGLQFQASEGMTVKSVIPAQIKGVGARNVAQDAGGAYTGQIGIGLFTQDGKCMHVFGQSGVLTWATYYTSYNFEYDWWKMDLNEIDALADGTYTLRPLGRRLLDADKGVWEDWRQMVNGNSVPMIVNHGEVTLVQADNKPHLLLAGKPEVLEPAYQYSSQLAGILLNVSNLSRYQARGELQVELEGTGNLAGETYQVPNAYLIHMVAQRMDTTQWLVRFMTSYSGPTGSHELKAGKYRMKLRFNHNIETKNPGVYEIPVPEDFLLEVYPNNYEGRVTVTSVKLLDEAGSYVPSHYFDLDQKPQLVLGMSGYMKYLTQGSLQTRMRYRLVNVATGETAYTSSISRVSIPRNNDTDLTGSTRHTVNLSELAEGTYEIHVDIERDGMWLDRWNANTLRRRITLYRKAPTTGITKPALSQGTGSAAASSSSDAVYGLDGRKLTKVTQPGIYIRNGKKVVMRK</sequence>
<keyword evidence="4" id="KW-0378">Hydrolase</keyword>
<name>A0AA92TQY3_9BACT</name>
<dbReference type="InterPro" id="IPR044934">
    <property type="entry name" value="Streptopain_sf"/>
</dbReference>
<dbReference type="GO" id="GO:0008234">
    <property type="term" value="F:cysteine-type peptidase activity"/>
    <property type="evidence" value="ECO:0007669"/>
    <property type="project" value="UniProtKB-KW"/>
</dbReference>
<dbReference type="Pfam" id="PF13734">
    <property type="entry name" value="Inhibitor_I69"/>
    <property type="match status" value="1"/>
</dbReference>
<protein>
    <recommendedName>
        <fullName evidence="8">Spi protease inhibitor domain-containing protein</fullName>
    </recommendedName>
</protein>
<dbReference type="RefSeq" id="WP_118080881.1">
    <property type="nucleotide sequence ID" value="NZ_QRYP01000030.1"/>
</dbReference>
<comment type="similarity">
    <text evidence="1">Belongs to the peptidase C10 family.</text>
</comment>
<evidence type="ECO:0000256" key="1">
    <source>
        <dbReference type="ARBA" id="ARBA00009693"/>
    </source>
</evidence>
<evidence type="ECO:0000259" key="8">
    <source>
        <dbReference type="Pfam" id="PF13734"/>
    </source>
</evidence>
<proteinExistence type="inferred from homology"/>
<dbReference type="SUPFAM" id="SSF54001">
    <property type="entry name" value="Cysteine proteinases"/>
    <property type="match status" value="1"/>
</dbReference>
<feature type="active site" description="Proton acceptor" evidence="6">
    <location>
        <position position="295"/>
    </location>
</feature>
<feature type="domain" description="Spi protease inhibitor" evidence="8">
    <location>
        <begin position="22"/>
        <end position="110"/>
    </location>
</feature>
<accession>A0AA92TQY3</accession>
<evidence type="ECO:0000313" key="10">
    <source>
        <dbReference type="Proteomes" id="UP000285236"/>
    </source>
</evidence>
<dbReference type="GO" id="GO:0006508">
    <property type="term" value="P:proteolysis"/>
    <property type="evidence" value="ECO:0007669"/>
    <property type="project" value="UniProtKB-KW"/>
</dbReference>
<evidence type="ECO:0000313" key="9">
    <source>
        <dbReference type="EMBL" id="RGU95203.1"/>
    </source>
</evidence>
<feature type="active site" description="Nucleophile" evidence="6">
    <location>
        <position position="166"/>
    </location>
</feature>
<keyword evidence="2" id="KW-0645">Protease</keyword>
<keyword evidence="5" id="KW-0788">Thiol protease</keyword>